<dbReference type="InterPro" id="IPR010679">
    <property type="entry name" value="DUF1254"/>
</dbReference>
<organism evidence="4 5">
    <name type="scientific">Nocardia flavorosea</name>
    <dbReference type="NCBI Taxonomy" id="53429"/>
    <lineage>
        <taxon>Bacteria</taxon>
        <taxon>Bacillati</taxon>
        <taxon>Actinomycetota</taxon>
        <taxon>Actinomycetes</taxon>
        <taxon>Mycobacteriales</taxon>
        <taxon>Nocardiaceae</taxon>
        <taxon>Nocardia</taxon>
    </lineage>
</organism>
<dbReference type="SUPFAM" id="SSF160935">
    <property type="entry name" value="VPA0735-like"/>
    <property type="match status" value="1"/>
</dbReference>
<dbReference type="RefSeq" id="WP_062979842.1">
    <property type="nucleotide sequence ID" value="NZ_JAAXOT010000019.1"/>
</dbReference>
<dbReference type="Pfam" id="PF06742">
    <property type="entry name" value="DUF1214"/>
    <property type="match status" value="1"/>
</dbReference>
<dbReference type="Proteomes" id="UP000570678">
    <property type="component" value="Unassembled WGS sequence"/>
</dbReference>
<accession>A0A846YQU5</accession>
<dbReference type="PANTHER" id="PTHR36509">
    <property type="entry name" value="BLL3101 PROTEIN"/>
    <property type="match status" value="1"/>
</dbReference>
<dbReference type="InterPro" id="IPR037049">
    <property type="entry name" value="DUF1214_C_sf"/>
</dbReference>
<proteinExistence type="predicted"/>
<dbReference type="Gene3D" id="2.60.40.1610">
    <property type="entry name" value="Domain of unknown function DUF1254"/>
    <property type="match status" value="1"/>
</dbReference>
<sequence length="442" mass="49076">MTSRKQRLDPEDIARRSAKLHIWGFPYVFAQRLRLRFTLPLTPDAPRPDTSAGAALNRLGHQRRLSDPTLTSGVAPNVDTLYSLAFLDLAAGTFRLRLPDFGDRYYSIQIGEADSSTAATLGQRTHGPRIPEIVVHHRRSAAAPADAATTIACRSRFVMVAIRILADPGRADDLRAVHDLQDRIELSGPGTPADTPPEPLLERERQAETRDTAAFLDSLSSVLADTEPAEVPEWVREAFGDIHAALGEPELRRSADHGLAEGLRAIEQRVTELGRTVNGWSINDRGTDFGGDHLLRAAVAYSQIYINPAEEALYPVCERDDRGMPLTGTRCYTVRFEHGNRPPVDQFWSLTVYHAKGLLYDNAIDRYAITDRTPGLHTGTDGSLTIHLQTQRPTQPGANWLPCPPGRFRLMLRLYGPRNPRWNPPPIRTTGCAKDRTGATRR</sequence>
<evidence type="ECO:0000256" key="1">
    <source>
        <dbReference type="SAM" id="MobiDB-lite"/>
    </source>
</evidence>
<feature type="domain" description="DUF1254" evidence="3">
    <location>
        <begin position="57"/>
        <end position="186"/>
    </location>
</feature>
<dbReference type="PANTHER" id="PTHR36509:SF2">
    <property type="entry name" value="BLL3101 PROTEIN"/>
    <property type="match status" value="1"/>
</dbReference>
<dbReference type="EMBL" id="JAAXOT010000019">
    <property type="protein sequence ID" value="NKY59950.1"/>
    <property type="molecule type" value="Genomic_DNA"/>
</dbReference>
<name>A0A846YQU5_9NOCA</name>
<evidence type="ECO:0000259" key="3">
    <source>
        <dbReference type="Pfam" id="PF06863"/>
    </source>
</evidence>
<reference evidence="4 5" key="1">
    <citation type="submission" date="2020-04" db="EMBL/GenBank/DDBJ databases">
        <title>MicrobeNet Type strains.</title>
        <authorList>
            <person name="Nicholson A.C."/>
        </authorList>
    </citation>
    <scope>NUCLEOTIDE SEQUENCE [LARGE SCALE GENOMIC DNA]</scope>
    <source>
        <strain evidence="4 5">JCM 3332</strain>
    </source>
</reference>
<dbReference type="InterPro" id="IPR010621">
    <property type="entry name" value="DUF1214"/>
</dbReference>
<evidence type="ECO:0000259" key="2">
    <source>
        <dbReference type="Pfam" id="PF06742"/>
    </source>
</evidence>
<evidence type="ECO:0000313" key="4">
    <source>
        <dbReference type="EMBL" id="NKY59950.1"/>
    </source>
</evidence>
<gene>
    <name evidence="4" type="ORF">HGA15_28150</name>
</gene>
<comment type="caution">
    <text evidence="4">The sequence shown here is derived from an EMBL/GenBank/DDBJ whole genome shotgun (WGS) entry which is preliminary data.</text>
</comment>
<dbReference type="InterPro" id="IPR037050">
    <property type="entry name" value="DUF1254_sf"/>
</dbReference>
<feature type="compositionally biased region" description="Basic and acidic residues" evidence="1">
    <location>
        <begin position="433"/>
        <end position="442"/>
    </location>
</feature>
<feature type="region of interest" description="Disordered" evidence="1">
    <location>
        <begin position="422"/>
        <end position="442"/>
    </location>
</feature>
<feature type="domain" description="DUF1214" evidence="2">
    <location>
        <begin position="311"/>
        <end position="418"/>
    </location>
</feature>
<protein>
    <submittedName>
        <fullName evidence="4">DUF1254 domain-containing protein</fullName>
    </submittedName>
</protein>
<dbReference type="AlphaFoldDB" id="A0A846YQU5"/>
<dbReference type="Gene3D" id="2.60.120.600">
    <property type="entry name" value="Domain of unknown function DUF1214, C-terminal domain"/>
    <property type="match status" value="1"/>
</dbReference>
<keyword evidence="5" id="KW-1185">Reference proteome</keyword>
<dbReference type="Pfam" id="PF06863">
    <property type="entry name" value="DUF1254"/>
    <property type="match status" value="1"/>
</dbReference>
<evidence type="ECO:0000313" key="5">
    <source>
        <dbReference type="Proteomes" id="UP000570678"/>
    </source>
</evidence>